<reference evidence="9" key="2">
    <citation type="submission" date="2013-04" db="UniProtKB">
        <authorList>
            <consortium name="EnsemblPlants"/>
        </authorList>
    </citation>
    <scope>IDENTIFICATION</scope>
</reference>
<dbReference type="STRING" id="4533.J3N9R4"/>
<dbReference type="Gene3D" id="4.10.280.10">
    <property type="entry name" value="Helix-loop-helix DNA-binding domain"/>
    <property type="match status" value="1"/>
</dbReference>
<sequence>MEAKCGAIWSSADARSEESEMIAHLKSMFWGSSDVDGNLYSPDSSVNSCVTTSTMPCSLFLPLMDYEGYGSVPLMASTGMDICSDHQHQVVATRNKAMSGSKRIFPMDEHFEQQQQKKPQKKTRPGRSVSSTLSSDITDSETSSELVNSTYSSGCSFGEDSVATTDESIVLKQNGNLRGHKKSSKDTQSLYAKRRRERINERLRILQQLIPNGTKVDISTMLEEAVQYVKFLQLQIKLLSSDDTWMFAPLAYDGMSMGLNQ</sequence>
<dbReference type="InterPro" id="IPR036638">
    <property type="entry name" value="HLH_DNA-bd_sf"/>
</dbReference>
<dbReference type="InterPro" id="IPR045843">
    <property type="entry name" value="IND-like"/>
</dbReference>
<evidence type="ECO:0000256" key="2">
    <source>
        <dbReference type="ARBA" id="ARBA00005510"/>
    </source>
</evidence>
<dbReference type="SUPFAM" id="SSF47459">
    <property type="entry name" value="HLH, helix-loop-helix DNA-binding domain"/>
    <property type="match status" value="1"/>
</dbReference>
<protein>
    <recommendedName>
        <fullName evidence="8">BHLH domain-containing protein</fullName>
    </recommendedName>
</protein>
<organism evidence="9">
    <name type="scientific">Oryza brachyantha</name>
    <name type="common">malo sina</name>
    <dbReference type="NCBI Taxonomy" id="4533"/>
    <lineage>
        <taxon>Eukaryota</taxon>
        <taxon>Viridiplantae</taxon>
        <taxon>Streptophyta</taxon>
        <taxon>Embryophyta</taxon>
        <taxon>Tracheophyta</taxon>
        <taxon>Spermatophyta</taxon>
        <taxon>Magnoliopsida</taxon>
        <taxon>Liliopsida</taxon>
        <taxon>Poales</taxon>
        <taxon>Poaceae</taxon>
        <taxon>BOP clade</taxon>
        <taxon>Oryzoideae</taxon>
        <taxon>Oryzeae</taxon>
        <taxon>Oryzinae</taxon>
        <taxon>Oryza</taxon>
    </lineage>
</organism>
<proteinExistence type="inferred from homology"/>
<comment type="subcellular location">
    <subcellularLocation>
        <location evidence="1">Nucleus</location>
    </subcellularLocation>
</comment>
<evidence type="ECO:0000259" key="8">
    <source>
        <dbReference type="PROSITE" id="PS50888"/>
    </source>
</evidence>
<dbReference type="InterPro" id="IPR011598">
    <property type="entry name" value="bHLH_dom"/>
</dbReference>
<dbReference type="Gramene" id="OB11G25500.1">
    <property type="protein sequence ID" value="OB11G25500.1"/>
    <property type="gene ID" value="OB11G25500"/>
</dbReference>
<feature type="region of interest" description="Disordered" evidence="7">
    <location>
        <begin position="110"/>
        <end position="145"/>
    </location>
</feature>
<keyword evidence="5" id="KW-0804">Transcription</keyword>
<evidence type="ECO:0000256" key="4">
    <source>
        <dbReference type="ARBA" id="ARBA00023125"/>
    </source>
</evidence>
<dbReference type="EnsemblPlants" id="OB11G25500.1">
    <property type="protein sequence ID" value="OB11G25500.1"/>
    <property type="gene ID" value="OB11G25500"/>
</dbReference>
<evidence type="ECO:0000313" key="9">
    <source>
        <dbReference type="EnsemblPlants" id="OB11G25500.1"/>
    </source>
</evidence>
<evidence type="ECO:0000256" key="5">
    <source>
        <dbReference type="ARBA" id="ARBA00023163"/>
    </source>
</evidence>
<evidence type="ECO:0000313" key="10">
    <source>
        <dbReference type="Proteomes" id="UP000006038"/>
    </source>
</evidence>
<dbReference type="PROSITE" id="PS50888">
    <property type="entry name" value="BHLH"/>
    <property type="match status" value="1"/>
</dbReference>
<reference evidence="9" key="1">
    <citation type="journal article" date="2013" name="Nat. Commun.">
        <title>Whole-genome sequencing of Oryza brachyantha reveals mechanisms underlying Oryza genome evolution.</title>
        <authorList>
            <person name="Chen J."/>
            <person name="Huang Q."/>
            <person name="Gao D."/>
            <person name="Wang J."/>
            <person name="Lang Y."/>
            <person name="Liu T."/>
            <person name="Li B."/>
            <person name="Bai Z."/>
            <person name="Luis Goicoechea J."/>
            <person name="Liang C."/>
            <person name="Chen C."/>
            <person name="Zhang W."/>
            <person name="Sun S."/>
            <person name="Liao Y."/>
            <person name="Zhang X."/>
            <person name="Yang L."/>
            <person name="Song C."/>
            <person name="Wang M."/>
            <person name="Shi J."/>
            <person name="Liu G."/>
            <person name="Liu J."/>
            <person name="Zhou H."/>
            <person name="Zhou W."/>
            <person name="Yu Q."/>
            <person name="An N."/>
            <person name="Chen Y."/>
            <person name="Cai Q."/>
            <person name="Wang B."/>
            <person name="Liu B."/>
            <person name="Min J."/>
            <person name="Huang Y."/>
            <person name="Wu H."/>
            <person name="Li Z."/>
            <person name="Zhang Y."/>
            <person name="Yin Y."/>
            <person name="Song W."/>
            <person name="Jiang J."/>
            <person name="Jackson S.A."/>
            <person name="Wing R.A."/>
            <person name="Wang J."/>
            <person name="Chen M."/>
        </authorList>
    </citation>
    <scope>NUCLEOTIDE SEQUENCE [LARGE SCALE GENOMIC DNA]</scope>
    <source>
        <strain evidence="9">cv. IRGC 101232</strain>
    </source>
</reference>
<evidence type="ECO:0000256" key="3">
    <source>
        <dbReference type="ARBA" id="ARBA00023015"/>
    </source>
</evidence>
<dbReference type="PANTHER" id="PTHR45914:SF60">
    <property type="entry name" value="TRANSCRIPTION FACTOR RSL2-LIKE"/>
    <property type="match status" value="1"/>
</dbReference>
<keyword evidence="3" id="KW-0805">Transcription regulation</keyword>
<evidence type="ECO:0000256" key="1">
    <source>
        <dbReference type="ARBA" id="ARBA00004123"/>
    </source>
</evidence>
<dbReference type="OMA" id="CGAIWSS"/>
<evidence type="ECO:0000256" key="7">
    <source>
        <dbReference type="SAM" id="MobiDB-lite"/>
    </source>
</evidence>
<dbReference type="GO" id="GO:0003700">
    <property type="term" value="F:DNA-binding transcription factor activity"/>
    <property type="evidence" value="ECO:0007669"/>
    <property type="project" value="InterPro"/>
</dbReference>
<keyword evidence="10" id="KW-1185">Reference proteome</keyword>
<comment type="similarity">
    <text evidence="2">Belongs to the bHLH protein family.</text>
</comment>
<feature type="compositionally biased region" description="Low complexity" evidence="7">
    <location>
        <begin position="128"/>
        <end position="145"/>
    </location>
</feature>
<dbReference type="PANTHER" id="PTHR45914">
    <property type="entry name" value="TRANSCRIPTION FACTOR HEC3-RELATED"/>
    <property type="match status" value="1"/>
</dbReference>
<dbReference type="GO" id="GO:0003677">
    <property type="term" value="F:DNA binding"/>
    <property type="evidence" value="ECO:0007669"/>
    <property type="project" value="UniProtKB-KW"/>
</dbReference>
<dbReference type="Proteomes" id="UP000006038">
    <property type="component" value="Chromosome 11"/>
</dbReference>
<accession>J3N9R4</accession>
<feature type="domain" description="BHLH" evidence="8">
    <location>
        <begin position="183"/>
        <end position="232"/>
    </location>
</feature>
<keyword evidence="4" id="KW-0238">DNA-binding</keyword>
<dbReference type="FunFam" id="4.10.280.10:FF:000022">
    <property type="entry name" value="Basic helix-loop-helix transcription factor"/>
    <property type="match status" value="1"/>
</dbReference>
<dbReference type="Pfam" id="PF00010">
    <property type="entry name" value="HLH"/>
    <property type="match status" value="1"/>
</dbReference>
<dbReference type="HOGENOM" id="CLU_066110_0_0_1"/>
<keyword evidence="6" id="KW-0539">Nucleus</keyword>
<dbReference type="SMART" id="SM00353">
    <property type="entry name" value="HLH"/>
    <property type="match status" value="1"/>
</dbReference>
<dbReference type="GO" id="GO:0005634">
    <property type="term" value="C:nucleus"/>
    <property type="evidence" value="ECO:0007669"/>
    <property type="project" value="UniProtKB-SubCell"/>
</dbReference>
<dbReference type="CDD" id="cd11454">
    <property type="entry name" value="bHLH_AtIND_like"/>
    <property type="match status" value="1"/>
</dbReference>
<evidence type="ECO:0000256" key="6">
    <source>
        <dbReference type="ARBA" id="ARBA00023242"/>
    </source>
</evidence>
<dbReference type="eggNOG" id="ENOG502R684">
    <property type="taxonomic scope" value="Eukaryota"/>
</dbReference>
<dbReference type="GO" id="GO:0046983">
    <property type="term" value="F:protein dimerization activity"/>
    <property type="evidence" value="ECO:0007669"/>
    <property type="project" value="InterPro"/>
</dbReference>
<name>J3N9R4_ORYBR</name>
<dbReference type="AlphaFoldDB" id="J3N9R4"/>